<evidence type="ECO:0000256" key="1">
    <source>
        <dbReference type="ARBA" id="ARBA00004123"/>
    </source>
</evidence>
<evidence type="ECO:0000256" key="5">
    <source>
        <dbReference type="ARBA" id="ARBA00022840"/>
    </source>
</evidence>
<evidence type="ECO:0000256" key="8">
    <source>
        <dbReference type="ARBA" id="ARBA00023204"/>
    </source>
</evidence>
<dbReference type="KEGG" id="aplc:110988918"/>
<dbReference type="InterPro" id="IPR020588">
    <property type="entry name" value="RecA_ATP-bd"/>
</dbReference>
<dbReference type="RefSeq" id="XP_022108570.1">
    <property type="nucleotide sequence ID" value="XM_022252878.1"/>
</dbReference>
<dbReference type="Proteomes" id="UP000694845">
    <property type="component" value="Unplaced"/>
</dbReference>
<dbReference type="GO" id="GO:0033065">
    <property type="term" value="C:Rad51C-XRCC3 complex"/>
    <property type="evidence" value="ECO:0007669"/>
    <property type="project" value="TreeGrafter"/>
</dbReference>
<dbReference type="PANTHER" id="PTHR46487:SF1">
    <property type="entry name" value="DNA REPAIR PROTEIN XRCC3"/>
    <property type="match status" value="1"/>
</dbReference>
<evidence type="ECO:0000256" key="2">
    <source>
        <dbReference type="ARBA" id="ARBA00007095"/>
    </source>
</evidence>
<keyword evidence="11" id="KW-1185">Reference proteome</keyword>
<evidence type="ECO:0000256" key="9">
    <source>
        <dbReference type="ARBA" id="ARBA00023242"/>
    </source>
</evidence>
<evidence type="ECO:0000256" key="7">
    <source>
        <dbReference type="ARBA" id="ARBA00023172"/>
    </source>
</evidence>
<dbReference type="SUPFAM" id="SSF52540">
    <property type="entry name" value="P-loop containing nucleoside triphosphate hydrolases"/>
    <property type="match status" value="1"/>
</dbReference>
<dbReference type="Pfam" id="PF08423">
    <property type="entry name" value="Rad51"/>
    <property type="match status" value="1"/>
</dbReference>
<keyword evidence="6" id="KW-0238">DNA-binding</keyword>
<dbReference type="GO" id="GO:0071140">
    <property type="term" value="P:resolution of mitotic recombination intermediates"/>
    <property type="evidence" value="ECO:0007669"/>
    <property type="project" value="TreeGrafter"/>
</dbReference>
<keyword evidence="4" id="KW-0227">DNA damage</keyword>
<dbReference type="GO" id="GO:0000400">
    <property type="term" value="F:four-way junction DNA binding"/>
    <property type="evidence" value="ECO:0007669"/>
    <property type="project" value="TreeGrafter"/>
</dbReference>
<dbReference type="GO" id="GO:0005524">
    <property type="term" value="F:ATP binding"/>
    <property type="evidence" value="ECO:0007669"/>
    <property type="project" value="UniProtKB-KW"/>
</dbReference>
<dbReference type="InterPro" id="IPR016467">
    <property type="entry name" value="DNA_recomb/repair_RecA-like"/>
</dbReference>
<dbReference type="InterPro" id="IPR027417">
    <property type="entry name" value="P-loop_NTPase"/>
</dbReference>
<dbReference type="PROSITE" id="PS50162">
    <property type="entry name" value="RECA_2"/>
    <property type="match status" value="1"/>
</dbReference>
<evidence type="ECO:0000259" key="10">
    <source>
        <dbReference type="PROSITE" id="PS50162"/>
    </source>
</evidence>
<keyword evidence="7" id="KW-0233">DNA recombination</keyword>
<dbReference type="PIRSF" id="PIRSF005856">
    <property type="entry name" value="Rad51"/>
    <property type="match status" value="1"/>
</dbReference>
<evidence type="ECO:0000313" key="11">
    <source>
        <dbReference type="Proteomes" id="UP000694845"/>
    </source>
</evidence>
<keyword evidence="8" id="KW-0234">DNA repair</keyword>
<dbReference type="OrthoDB" id="1861185at2759"/>
<keyword evidence="3" id="KW-0547">Nucleotide-binding</keyword>
<dbReference type="GO" id="GO:0090656">
    <property type="term" value="P:t-circle formation"/>
    <property type="evidence" value="ECO:0007669"/>
    <property type="project" value="TreeGrafter"/>
</dbReference>
<dbReference type="GO" id="GO:0000722">
    <property type="term" value="P:telomere maintenance via recombination"/>
    <property type="evidence" value="ECO:0007669"/>
    <property type="project" value="TreeGrafter"/>
</dbReference>
<dbReference type="Gene3D" id="3.40.50.300">
    <property type="entry name" value="P-loop containing nucleotide triphosphate hydrolases"/>
    <property type="match status" value="1"/>
</dbReference>
<dbReference type="OMA" id="WANQVTV"/>
<organism evidence="11 12">
    <name type="scientific">Acanthaster planci</name>
    <name type="common">Crown-of-thorns starfish</name>
    <dbReference type="NCBI Taxonomy" id="133434"/>
    <lineage>
        <taxon>Eukaryota</taxon>
        <taxon>Metazoa</taxon>
        <taxon>Echinodermata</taxon>
        <taxon>Eleutherozoa</taxon>
        <taxon>Asterozoa</taxon>
        <taxon>Asteroidea</taxon>
        <taxon>Valvatacea</taxon>
        <taxon>Valvatida</taxon>
        <taxon>Acanthasteridae</taxon>
        <taxon>Acanthaster</taxon>
    </lineage>
</organism>
<dbReference type="InterPro" id="IPR013632">
    <property type="entry name" value="Rad51_C"/>
</dbReference>
<dbReference type="GO" id="GO:0140664">
    <property type="term" value="F:ATP-dependent DNA damage sensor activity"/>
    <property type="evidence" value="ECO:0007669"/>
    <property type="project" value="InterPro"/>
</dbReference>
<dbReference type="CDD" id="cd19491">
    <property type="entry name" value="XRCC3"/>
    <property type="match status" value="1"/>
</dbReference>
<evidence type="ECO:0000256" key="6">
    <source>
        <dbReference type="ARBA" id="ARBA00023125"/>
    </source>
</evidence>
<keyword evidence="9" id="KW-0539">Nucleus</keyword>
<dbReference type="GO" id="GO:0005657">
    <property type="term" value="C:replication fork"/>
    <property type="evidence" value="ECO:0007669"/>
    <property type="project" value="TreeGrafter"/>
</dbReference>
<sequence>MDDLELNPRILAAVRKANLVSFPAILNLSSADVERRTKLSANDVRILLQTISRRVFKNPSATALELYQGTCPKSLRVSSLSTGCEVLDAFLRGGILSPGITEIAGESAAGKTQLCMQLCLSVQRSTVNGGLDGGAVYICTEDVFPSKRLHQLIENFQKRLSATKYHQLKLGDNIFIEHLSERDQLVHCIQYRIPLLLKQSRVKLIVVDSLAALFRCEFSPREAARRARHLQTLGAQLHRLSWLHDVPVVCVNQVTANMSNNSSSHSNQCQLIPALGLAWSNLVQTRLMLGRTNYKLSSFDAAGHQPQPADTERTVPETAGVPVRTMEVVFAPHLPNDTCYFVVEAAGVRGLR</sequence>
<dbReference type="Pfam" id="PF26169">
    <property type="entry name" value="HHH_XRCC3_RpoA"/>
    <property type="match status" value="1"/>
</dbReference>
<dbReference type="GO" id="GO:0045003">
    <property type="term" value="P:double-strand break repair via synthesis-dependent strand annealing"/>
    <property type="evidence" value="ECO:0007669"/>
    <property type="project" value="TreeGrafter"/>
</dbReference>
<dbReference type="PANTHER" id="PTHR46487">
    <property type="entry name" value="DNA REPAIR PROTEIN XRCC3"/>
    <property type="match status" value="1"/>
</dbReference>
<proteinExistence type="inferred from homology"/>
<evidence type="ECO:0000313" key="12">
    <source>
        <dbReference type="RefSeq" id="XP_022108570.1"/>
    </source>
</evidence>
<dbReference type="InterPro" id="IPR058766">
    <property type="entry name" value="HHH_XRCC3_RAD51B"/>
</dbReference>
<evidence type="ECO:0000256" key="4">
    <source>
        <dbReference type="ARBA" id="ARBA00022763"/>
    </source>
</evidence>
<dbReference type="GeneID" id="110988918"/>
<protein>
    <submittedName>
        <fullName evidence="12">DNA repair protein XRCC3-like</fullName>
    </submittedName>
</protein>
<comment type="similarity">
    <text evidence="2">Belongs to the RecA family. RAD51 subfamily.</text>
</comment>
<reference evidence="12" key="1">
    <citation type="submission" date="2025-08" db="UniProtKB">
        <authorList>
            <consortium name="RefSeq"/>
        </authorList>
    </citation>
    <scope>IDENTIFICATION</scope>
</reference>
<feature type="domain" description="RecA family profile 1" evidence="10">
    <location>
        <begin position="76"/>
        <end position="254"/>
    </location>
</feature>
<dbReference type="InterPro" id="IPR047348">
    <property type="entry name" value="XRCC3-like_C"/>
</dbReference>
<dbReference type="CTD" id="7517"/>
<keyword evidence="5" id="KW-0067">ATP-binding</keyword>
<dbReference type="AlphaFoldDB" id="A0A8B7ZUW3"/>
<accession>A0A8B7ZUW3</accession>
<evidence type="ECO:0000256" key="3">
    <source>
        <dbReference type="ARBA" id="ARBA00022741"/>
    </source>
</evidence>
<name>A0A8B7ZUW3_ACAPL</name>
<gene>
    <name evidence="12" type="primary">LOC110988918</name>
</gene>
<comment type="subcellular location">
    <subcellularLocation>
        <location evidence="1">Nucleus</location>
    </subcellularLocation>
</comment>